<dbReference type="EMBL" id="JAFCLK010000003">
    <property type="protein sequence ID" value="MBR1134816.1"/>
    <property type="molecule type" value="Genomic_DNA"/>
</dbReference>
<feature type="transmembrane region" description="Helical" evidence="1">
    <location>
        <begin position="15"/>
        <end position="40"/>
    </location>
</feature>
<keyword evidence="1" id="KW-0472">Membrane</keyword>
<gene>
    <name evidence="2" type="ORF">JQ619_03460</name>
</gene>
<organism evidence="2 3">
    <name type="scientific">Bradyrhizobium denitrificans</name>
    <dbReference type="NCBI Taxonomy" id="2734912"/>
    <lineage>
        <taxon>Bacteria</taxon>
        <taxon>Pseudomonadati</taxon>
        <taxon>Pseudomonadota</taxon>
        <taxon>Alphaproteobacteria</taxon>
        <taxon>Hyphomicrobiales</taxon>
        <taxon>Nitrobacteraceae</taxon>
        <taxon>Bradyrhizobium</taxon>
    </lineage>
</organism>
<reference evidence="3" key="1">
    <citation type="journal article" date="2021" name="ISME J.">
        <title>Evolutionary origin and ecological implication of a unique nif island in free-living Bradyrhizobium lineages.</title>
        <authorList>
            <person name="Tao J."/>
        </authorList>
    </citation>
    <scope>NUCLEOTIDE SEQUENCE [LARGE SCALE GENOMIC DNA]</scope>
    <source>
        <strain evidence="3">SZCCT0094</strain>
    </source>
</reference>
<protein>
    <submittedName>
        <fullName evidence="2">Uncharacterized protein</fullName>
    </submittedName>
</protein>
<evidence type="ECO:0000256" key="1">
    <source>
        <dbReference type="SAM" id="Phobius"/>
    </source>
</evidence>
<sequence length="78" mass="8282">MSPFLEDVRRAQEPAGLVATLGAILGGLALMFPFGCVMALMRREWNEFGGLLGPGAILAGMAVTGLVMIVLAVHRRWG</sequence>
<proteinExistence type="predicted"/>
<keyword evidence="1" id="KW-0812">Transmembrane</keyword>
<evidence type="ECO:0000313" key="2">
    <source>
        <dbReference type="EMBL" id="MBR1134816.1"/>
    </source>
</evidence>
<feature type="transmembrane region" description="Helical" evidence="1">
    <location>
        <begin position="52"/>
        <end position="73"/>
    </location>
</feature>
<keyword evidence="3" id="KW-1185">Reference proteome</keyword>
<keyword evidence="1" id="KW-1133">Transmembrane helix</keyword>
<name>A0ABS5G0V1_9BRAD</name>
<evidence type="ECO:0000313" key="3">
    <source>
        <dbReference type="Proteomes" id="UP001314635"/>
    </source>
</evidence>
<comment type="caution">
    <text evidence="2">The sequence shown here is derived from an EMBL/GenBank/DDBJ whole genome shotgun (WGS) entry which is preliminary data.</text>
</comment>
<accession>A0ABS5G0V1</accession>
<dbReference type="Proteomes" id="UP001314635">
    <property type="component" value="Unassembled WGS sequence"/>
</dbReference>